<evidence type="ECO:0000259" key="1">
    <source>
        <dbReference type="Pfam" id="PF13304"/>
    </source>
</evidence>
<evidence type="ECO:0000313" key="2">
    <source>
        <dbReference type="EMBL" id="RBA30117.1"/>
    </source>
</evidence>
<reference evidence="2 3" key="1">
    <citation type="submission" date="2018-06" db="EMBL/GenBank/DDBJ databases">
        <title>Whole genome sequencing of four bacterial strains from South Shetland trench revealing bio-synthetic gene clusters.</title>
        <authorList>
            <person name="Abdel-Mageed W.M."/>
            <person name="Lehri B."/>
            <person name="Jarmusch S.A."/>
            <person name="Miranda K."/>
            <person name="Goodfellow M."/>
            <person name="Jaspars M."/>
            <person name="Karlyshev A.V."/>
        </authorList>
    </citation>
    <scope>NUCLEOTIDE SEQUENCE [LARGE SCALE GENOMIC DNA]</scope>
    <source>
        <strain evidence="2 3">SST1</strain>
    </source>
</reference>
<name>A0A365P5Z8_9ACTN</name>
<dbReference type="Gene3D" id="3.40.50.300">
    <property type="entry name" value="P-loop containing nucleotide triphosphate hydrolases"/>
    <property type="match status" value="1"/>
</dbReference>
<dbReference type="Proteomes" id="UP000252187">
    <property type="component" value="Unassembled WGS sequence"/>
</dbReference>
<dbReference type="InterPro" id="IPR051396">
    <property type="entry name" value="Bact_Antivir_Def_Nuclease"/>
</dbReference>
<evidence type="ECO:0000313" key="3">
    <source>
        <dbReference type="Proteomes" id="UP000252187"/>
    </source>
</evidence>
<sequence length="650" mass="72396">MKLSSFRVRKFRNIIDSGQITVETSVTCLVGMNEAGKTAILTALNRLNPTDGDSFNVQRDYPRWLLTRDRRDGVVEATIPIEATFEITEDDAMSVAERLGDGVVAVGDTIQTQKSYGASGQPQWRLNVNGAGAVANVVDRAAIEDELATTLKSCPDLTDLAAKLEELANDGDETEASQSAQNANLQKVRAELTRATGTDSAVTALKAVASILRPRTPRFFYFSEYSVLEGRVDLSELDLDSDDRAATTSSQTARSLLRLAETTPDDLAGEEYEDRKAELEAVGNDLTQQVFHYWKQNPNLRVRFDVDRVPRDNPSHGHPPIITPYLDIRVEDVRHSFTNNFSQRSSGFRWFFSFLAAFTEFEMRQGQEDFVVLLDEPGLTLHGRAQADLLHFINDRLAPVAQVLYTTHSPFMVETDKIERIRIVEDGGPETGATVSKEVLRVGQDSLFPLQAALGYDVVQHLFIGETNLLVEGSSDLIYLDTLSRYLASKHMAHLDDDWRIMPAGSANNIPSFVALIGTTMEVSVLIDAGTEGAQRLKRAIEAGRLSERRLIEVSEITGGKNSDIEDVFTPEDYLLLYNTAFKRRATTSSIAPGDRIVSRISKKLPDGKYDHYKPAESLLRDQAKLLPKLSQETLERFASLFERINRSRE</sequence>
<organism evidence="2 3">
    <name type="scientific">Dietzia maris</name>
    <dbReference type="NCBI Taxonomy" id="37915"/>
    <lineage>
        <taxon>Bacteria</taxon>
        <taxon>Bacillati</taxon>
        <taxon>Actinomycetota</taxon>
        <taxon>Actinomycetes</taxon>
        <taxon>Mycobacteriales</taxon>
        <taxon>Dietziaceae</taxon>
        <taxon>Dietzia</taxon>
    </lineage>
</organism>
<accession>A0A365P5Z8</accession>
<dbReference type="PANTHER" id="PTHR43581">
    <property type="entry name" value="ATP/GTP PHOSPHATASE"/>
    <property type="match status" value="1"/>
</dbReference>
<proteinExistence type="predicted"/>
<dbReference type="AlphaFoldDB" id="A0A365P5Z8"/>
<dbReference type="EMBL" id="QNTT01000097">
    <property type="protein sequence ID" value="RBA30117.1"/>
    <property type="molecule type" value="Genomic_DNA"/>
</dbReference>
<dbReference type="SUPFAM" id="SSF52540">
    <property type="entry name" value="P-loop containing nucleoside triphosphate hydrolases"/>
    <property type="match status" value="1"/>
</dbReference>
<feature type="domain" description="ATPase AAA-type core" evidence="1">
    <location>
        <begin position="340"/>
        <end position="413"/>
    </location>
</feature>
<dbReference type="Pfam" id="PF13304">
    <property type="entry name" value="AAA_21"/>
    <property type="match status" value="1"/>
</dbReference>
<dbReference type="InterPro" id="IPR003959">
    <property type="entry name" value="ATPase_AAA_core"/>
</dbReference>
<gene>
    <name evidence="2" type="ORF">DQ226_17815</name>
</gene>
<dbReference type="InterPro" id="IPR027417">
    <property type="entry name" value="P-loop_NTPase"/>
</dbReference>
<dbReference type="PANTHER" id="PTHR43581:SF4">
    <property type="entry name" value="ATP_GTP PHOSPHATASE"/>
    <property type="match status" value="1"/>
</dbReference>
<protein>
    <recommendedName>
        <fullName evidence="1">ATPase AAA-type core domain-containing protein</fullName>
    </recommendedName>
</protein>
<comment type="caution">
    <text evidence="2">The sequence shown here is derived from an EMBL/GenBank/DDBJ whole genome shotgun (WGS) entry which is preliminary data.</text>
</comment>